<keyword evidence="11" id="KW-1185">Reference proteome</keyword>
<keyword evidence="7 9" id="KW-0472">Membrane</keyword>
<dbReference type="Gene3D" id="1.50.10.150">
    <property type="entry name" value="Voltage-dependent anion channel"/>
    <property type="match status" value="1"/>
</dbReference>
<feature type="transmembrane region" description="Helical" evidence="9">
    <location>
        <begin position="149"/>
        <end position="166"/>
    </location>
</feature>
<dbReference type="InterPro" id="IPR038665">
    <property type="entry name" value="Voltage-dep_anion_channel_sf"/>
</dbReference>
<dbReference type="AlphaFoldDB" id="A0A177TGX5"/>
<comment type="caution">
    <text evidence="10">The sequence shown here is derived from an EMBL/GenBank/DDBJ whole genome shotgun (WGS) entry which is preliminary data.</text>
</comment>
<evidence type="ECO:0000313" key="10">
    <source>
        <dbReference type="EMBL" id="KAE8257608.1"/>
    </source>
</evidence>
<feature type="region of interest" description="Disordered" evidence="8">
    <location>
        <begin position="1"/>
        <end position="98"/>
    </location>
</feature>
<accession>A0A177TGX5</accession>
<evidence type="ECO:0000313" key="11">
    <source>
        <dbReference type="Proteomes" id="UP000077521"/>
    </source>
</evidence>
<comment type="subcellular location">
    <subcellularLocation>
        <location evidence="1">Cell membrane</location>
        <topology evidence="1">Multi-pass membrane protein</topology>
    </subcellularLocation>
</comment>
<dbReference type="PANTHER" id="PTHR31686">
    <property type="match status" value="1"/>
</dbReference>
<keyword evidence="6 9" id="KW-1133">Transmembrane helix</keyword>
<feature type="transmembrane region" description="Helical" evidence="9">
    <location>
        <begin position="471"/>
        <end position="492"/>
    </location>
</feature>
<dbReference type="InterPro" id="IPR004695">
    <property type="entry name" value="SLAC1/Mae1/Ssu1/TehA"/>
</dbReference>
<feature type="transmembrane region" description="Helical" evidence="9">
    <location>
        <begin position="339"/>
        <end position="359"/>
    </location>
</feature>
<feature type="transmembrane region" description="Helical" evidence="9">
    <location>
        <begin position="498"/>
        <end position="523"/>
    </location>
</feature>
<dbReference type="GO" id="GO:0000319">
    <property type="term" value="F:sulfite transmembrane transporter activity"/>
    <property type="evidence" value="ECO:0007669"/>
    <property type="project" value="TreeGrafter"/>
</dbReference>
<evidence type="ECO:0000256" key="3">
    <source>
        <dbReference type="ARBA" id="ARBA00022448"/>
    </source>
</evidence>
<feature type="compositionally biased region" description="Basic and acidic residues" evidence="8">
    <location>
        <begin position="616"/>
        <end position="628"/>
    </location>
</feature>
<feature type="compositionally biased region" description="Basic and acidic residues" evidence="8">
    <location>
        <begin position="80"/>
        <end position="92"/>
    </location>
</feature>
<gene>
    <name evidence="10" type="ORF">A4X13_0g2244</name>
</gene>
<name>A0A177TGX5_9BASI</name>
<dbReference type="Proteomes" id="UP000077521">
    <property type="component" value="Unassembled WGS sequence"/>
</dbReference>
<evidence type="ECO:0000256" key="6">
    <source>
        <dbReference type="ARBA" id="ARBA00022989"/>
    </source>
</evidence>
<evidence type="ECO:0000256" key="1">
    <source>
        <dbReference type="ARBA" id="ARBA00004651"/>
    </source>
</evidence>
<feature type="compositionally biased region" description="Low complexity" evidence="8">
    <location>
        <begin position="595"/>
        <end position="614"/>
    </location>
</feature>
<evidence type="ECO:0000256" key="5">
    <source>
        <dbReference type="ARBA" id="ARBA00022692"/>
    </source>
</evidence>
<feature type="transmembrane region" description="Helical" evidence="9">
    <location>
        <begin position="371"/>
        <end position="393"/>
    </location>
</feature>
<feature type="transmembrane region" description="Helical" evidence="9">
    <location>
        <begin position="219"/>
        <end position="240"/>
    </location>
</feature>
<feature type="transmembrane region" description="Helical" evidence="9">
    <location>
        <begin position="246"/>
        <end position="272"/>
    </location>
</feature>
<evidence type="ECO:0000256" key="7">
    <source>
        <dbReference type="ARBA" id="ARBA00023136"/>
    </source>
</evidence>
<feature type="transmembrane region" description="Helical" evidence="9">
    <location>
        <begin position="284"/>
        <end position="306"/>
    </location>
</feature>
<dbReference type="PANTHER" id="PTHR31686:SF1">
    <property type="entry name" value="SULFITE EFFLUX PUMP SSU1"/>
    <property type="match status" value="1"/>
</dbReference>
<evidence type="ECO:0000256" key="9">
    <source>
        <dbReference type="SAM" id="Phobius"/>
    </source>
</evidence>
<keyword evidence="4" id="KW-1003">Cell membrane</keyword>
<feature type="transmembrane region" description="Helical" evidence="9">
    <location>
        <begin position="431"/>
        <end position="459"/>
    </location>
</feature>
<dbReference type="GO" id="GO:0005886">
    <property type="term" value="C:plasma membrane"/>
    <property type="evidence" value="ECO:0007669"/>
    <property type="project" value="UniProtKB-SubCell"/>
</dbReference>
<evidence type="ECO:0000256" key="4">
    <source>
        <dbReference type="ARBA" id="ARBA00022475"/>
    </source>
</evidence>
<protein>
    <recommendedName>
        <fullName evidence="12">Sulfite efflux pump SSU1</fullName>
    </recommendedName>
</protein>
<sequence>MPPMTKTEEDQSASGSSERRASAFAQTLQRDDLNDEAVDEFQRGRRRSAITFALDSFERPEPLDSDKSAGASTHPLTETEASHDPALDEPAHQQKVPAITDEDAAQRRTTDGFGENLCLNVLPTHRDGKSTGPRGFVATLRQRAKHTGAGWFGANMGLGIASILLYNMPYSFKGLQEIGIAFFVVNVVLFFFLLSMTIARYVMWPRLLPIMLYHPTQAFFLGTLTMGAVTLVEVIILGLIPRLGQAWLYVGWISWWIIAAATIVVAIGVPFLTQTRQQQRFDQVSGVWFLPIVAPVVCASAGSIVANAMVEAGILAASQGDNSASSAVFWYSHARVQEIACYLLLGIGLVPSLLWMPVYSSRLALHKLPSTIIVSCFIPVGCCGQGAYAILHISRTLRRLTMLTGVPPLGGVDDSFGNVISPASAMSMADAIYAVSQVGALLLWGLGIVWLSFAVMSVLDVLSVSDIALNLGLWASTFPVGTMAASAALFGAEFNSTAFRIISTVLSVIVVLDVSWIAVVTLIKGWTGELFQAQEIIDMGGEVPTSLPPSRKYSFEPRLRSRRQSELPGGDRGQQDPPLHVDAPFGQAAHDQLPSSSKARSTSPSRSRSTSSNRTRVHEARRESGLGL</sequence>
<dbReference type="Pfam" id="PF03595">
    <property type="entry name" value="SLAC1"/>
    <property type="match status" value="1"/>
</dbReference>
<dbReference type="EMBL" id="LWDF02000103">
    <property type="protein sequence ID" value="KAE8257608.1"/>
    <property type="molecule type" value="Genomic_DNA"/>
</dbReference>
<feature type="region of interest" description="Disordered" evidence="8">
    <location>
        <begin position="547"/>
        <end position="628"/>
    </location>
</feature>
<reference evidence="10" key="1">
    <citation type="submission" date="2016-04" db="EMBL/GenBank/DDBJ databases">
        <authorList>
            <person name="Nguyen H.D."/>
            <person name="Samba Siva P."/>
            <person name="Cullis J."/>
            <person name="Levesque C.A."/>
            <person name="Hambleton S."/>
        </authorList>
    </citation>
    <scope>NUCLEOTIDE SEQUENCE</scope>
    <source>
        <strain evidence="10">DAOMC 236416</strain>
    </source>
</reference>
<feature type="transmembrane region" description="Helical" evidence="9">
    <location>
        <begin position="178"/>
        <end position="199"/>
    </location>
</feature>
<evidence type="ECO:0000256" key="8">
    <source>
        <dbReference type="SAM" id="MobiDB-lite"/>
    </source>
</evidence>
<organism evidence="10 11">
    <name type="scientific">Tilletia indica</name>
    <dbReference type="NCBI Taxonomy" id="43049"/>
    <lineage>
        <taxon>Eukaryota</taxon>
        <taxon>Fungi</taxon>
        <taxon>Dikarya</taxon>
        <taxon>Basidiomycota</taxon>
        <taxon>Ustilaginomycotina</taxon>
        <taxon>Exobasidiomycetes</taxon>
        <taxon>Tilletiales</taxon>
        <taxon>Tilletiaceae</taxon>
        <taxon>Tilletia</taxon>
    </lineage>
</organism>
<evidence type="ECO:0000256" key="2">
    <source>
        <dbReference type="ARBA" id="ARBA00008566"/>
    </source>
</evidence>
<comment type="similarity">
    <text evidence="2">Belongs to the tellurite-resistance/dicarboxylate transporter (TDT) family.</text>
</comment>
<evidence type="ECO:0008006" key="12">
    <source>
        <dbReference type="Google" id="ProtNLM"/>
    </source>
</evidence>
<dbReference type="InterPro" id="IPR051629">
    <property type="entry name" value="Sulfite_efflux_TDT"/>
</dbReference>
<feature type="compositionally biased region" description="Basic and acidic residues" evidence="8">
    <location>
        <begin position="56"/>
        <end position="67"/>
    </location>
</feature>
<proteinExistence type="inferred from homology"/>
<keyword evidence="3" id="KW-0813">Transport</keyword>
<reference evidence="10" key="2">
    <citation type="journal article" date="2019" name="IMA Fungus">
        <title>Genome sequencing and comparison of five Tilletia species to identify candidate genes for the detection of regulated species infecting wheat.</title>
        <authorList>
            <person name="Nguyen H.D.T."/>
            <person name="Sultana T."/>
            <person name="Kesanakurti P."/>
            <person name="Hambleton S."/>
        </authorList>
    </citation>
    <scope>NUCLEOTIDE SEQUENCE</scope>
    <source>
        <strain evidence="10">DAOMC 236416</strain>
    </source>
</reference>
<feature type="compositionally biased region" description="Basic and acidic residues" evidence="8">
    <location>
        <begin position="553"/>
        <end position="565"/>
    </location>
</feature>
<keyword evidence="5 9" id="KW-0812">Transmembrane</keyword>